<feature type="compositionally biased region" description="Polar residues" evidence="7">
    <location>
        <begin position="501"/>
        <end position="520"/>
    </location>
</feature>
<dbReference type="SUPFAM" id="SSF57701">
    <property type="entry name" value="Zn2/Cys6 DNA-binding domain"/>
    <property type="match status" value="1"/>
</dbReference>
<feature type="domain" description="Zn(2)-C6 fungal-type" evidence="8">
    <location>
        <begin position="543"/>
        <end position="572"/>
    </location>
</feature>
<proteinExistence type="inferred from homology"/>
<keyword evidence="5" id="KW-0326">Glycosidase</keyword>
<comment type="similarity">
    <text evidence="1">Belongs to the glycosyl hydrolase 1 family.</text>
</comment>
<dbReference type="InterPro" id="IPR017853">
    <property type="entry name" value="GH"/>
</dbReference>
<dbReference type="GO" id="GO:0008270">
    <property type="term" value="F:zinc ion binding"/>
    <property type="evidence" value="ECO:0007669"/>
    <property type="project" value="InterPro"/>
</dbReference>
<gene>
    <name evidence="9" type="ORF">FALBO_3505</name>
</gene>
<dbReference type="Pfam" id="PF00232">
    <property type="entry name" value="Glyco_hydro_1"/>
    <property type="match status" value="1"/>
</dbReference>
<evidence type="ECO:0000313" key="9">
    <source>
        <dbReference type="EMBL" id="KAF4469592.1"/>
    </source>
</evidence>
<feature type="region of interest" description="Disordered" evidence="7">
    <location>
        <begin position="501"/>
        <end position="540"/>
    </location>
</feature>
<evidence type="ECO:0000256" key="1">
    <source>
        <dbReference type="ARBA" id="ARBA00010838"/>
    </source>
</evidence>
<name>A0A8H4PL52_9HYPO</name>
<evidence type="ECO:0000256" key="4">
    <source>
        <dbReference type="ARBA" id="ARBA00023242"/>
    </source>
</evidence>
<evidence type="ECO:0000256" key="5">
    <source>
        <dbReference type="ARBA" id="ARBA00023295"/>
    </source>
</evidence>
<dbReference type="GO" id="GO:0003677">
    <property type="term" value="F:DNA binding"/>
    <property type="evidence" value="ECO:0007669"/>
    <property type="project" value="InterPro"/>
</dbReference>
<dbReference type="SMART" id="SM00066">
    <property type="entry name" value="GAL4"/>
    <property type="match status" value="1"/>
</dbReference>
<dbReference type="PANTHER" id="PTHR10353">
    <property type="entry name" value="GLYCOSYL HYDROLASE"/>
    <property type="match status" value="1"/>
</dbReference>
<dbReference type="SUPFAM" id="SSF51445">
    <property type="entry name" value="(Trans)glycosidases"/>
    <property type="match status" value="1"/>
</dbReference>
<evidence type="ECO:0000256" key="3">
    <source>
        <dbReference type="ARBA" id="ARBA00022801"/>
    </source>
</evidence>
<accession>A0A8H4PL52</accession>
<dbReference type="Gene3D" id="3.20.20.80">
    <property type="entry name" value="Glycosidases"/>
    <property type="match status" value="1"/>
</dbReference>
<sequence>MAPTKLSNYPEYANVLPADFLHGYASAAYQVEGAISEGGRGPCSWDERLKGCPEDGADACRSYQLWEEDIKLLKQYGSNSYRFSISWSRVKPLGGENDPVNEEGVHYYNKLIDGLIAAGIEPTITLHHYDTPLELDVRYGGFAARDSDQLVRDFVSYARLCFERFGDRVKRWLTINEPWIYIAHTKAGLIKNFTNEDMFCMGYNCILAHASVAHLYRSEFQQKQLGKIGIALNYEWVEPIDDSQYGAQAAALSRDRCLGWFAKPIFLGTQTTAWDEYGEEFRRFTAEQLKFIHGSADFFSMNSYGTTWALAEPLTPENNMGSWHTTEGIAKTFEKDGKLIGFRGENGHPHIVPWGFKNLLVHCWEEYAKHSDMPIIVYENGFPVEDEQHKPINEIIDDKPRQRFFDEYIGALCEAVKHHGVRMGGYHCWSLLDNLEWDCGYGPRFGLTYVDKANGFKRIPEDSAKFVKEMWDHVVEGKKWNQTTSARAPLLAAIISHSATSRRMSHNSNSASLNVGSSPDSLPPGDRSETRHHRPRRTRVPLSCQECSRRKIRCDKKVPCLPCLERGEGSLCHRRANVPHRACLQQATTRPTVQSFGDVEAELKDLRARLARVEADLNAQNSARIRHSDDEAEEALTEFKENGLAGAMEEAALGIGENQRRQGASLEPYDTAPSNSQTKYRWFISLPFSECLYRLPTRSQSRILIDSYLDYLNWMNSCLHKPTFLREHDEFWDLYDQDRPRDGTYLSLLFAVLSMAAYFLGEEEANQAGMEMVELEKLGRLWFDCSLATLFRCEGFIKPSLTGCQVILTLNYSFHLSGNTAVHVTLSNLAVAFARTLNLHLLGSEKSPSSDESLRKEIGRRVWSRIVETEWFLLPYHRFTTIAPHQFDTALPELTDDGQLASSSNSTHSLSFLLACCRSSRLLYDLYGTLEQKQFPSYEAVLGASTKLDQIINDLPHDLQPFRDIEPGAQSGSKPGNQYLRRFLGMLLSYRSYLIHRAYFAKSLRDQTYTESKIACVRAAGAILTLSDNGLPSTFYRLWNTTLWLVSAGIIFSLDLIYAASNKKILPDAAARRRRLHGLVDLLQTQGDKSGIGARGAKLIGHLCTIERDISAGRIRAVTFTPQDINVFVRNDPADDASEIEATSSQSTYQASSTYQTLPMDALAAGAFDDSIFLPSAWGDYSEMEVSGSSERYVETFGPNEQSNQLFDVFDDWALRFSGS</sequence>
<keyword evidence="10" id="KW-1185">Reference proteome</keyword>
<evidence type="ECO:0000313" key="10">
    <source>
        <dbReference type="Proteomes" id="UP000554235"/>
    </source>
</evidence>
<dbReference type="CDD" id="cd00067">
    <property type="entry name" value="GAL4"/>
    <property type="match status" value="1"/>
</dbReference>
<reference evidence="9 10" key="1">
    <citation type="submission" date="2020-01" db="EMBL/GenBank/DDBJ databases">
        <title>Identification and distribution of gene clusters putatively required for synthesis of sphingolipid metabolism inhibitors in phylogenetically diverse species of the filamentous fungus Fusarium.</title>
        <authorList>
            <person name="Kim H.-S."/>
            <person name="Busman M."/>
            <person name="Brown D.W."/>
            <person name="Divon H."/>
            <person name="Uhlig S."/>
            <person name="Proctor R.H."/>
        </authorList>
    </citation>
    <scope>NUCLEOTIDE SEQUENCE [LARGE SCALE GENOMIC DNA]</scope>
    <source>
        <strain evidence="9 10">NRRL 20459</strain>
    </source>
</reference>
<dbReference type="Pfam" id="PF00172">
    <property type="entry name" value="Zn_clus"/>
    <property type="match status" value="1"/>
</dbReference>
<comment type="caution">
    <text evidence="9">The sequence shown here is derived from an EMBL/GenBank/DDBJ whole genome shotgun (WGS) entry which is preliminary data.</text>
</comment>
<dbReference type="PROSITE" id="PS00463">
    <property type="entry name" value="ZN2_CY6_FUNGAL_1"/>
    <property type="match status" value="1"/>
</dbReference>
<keyword evidence="3 9" id="KW-0378">Hydrolase</keyword>
<protein>
    <submittedName>
        <fullName evidence="9">Glycoside hydrolase family 1</fullName>
    </submittedName>
</protein>
<dbReference type="InterPro" id="IPR007219">
    <property type="entry name" value="XnlR_reg_dom"/>
</dbReference>
<dbReference type="AlphaFoldDB" id="A0A8H4PL52"/>
<feature type="coiled-coil region" evidence="6">
    <location>
        <begin position="596"/>
        <end position="623"/>
    </location>
</feature>
<dbReference type="InterPro" id="IPR001360">
    <property type="entry name" value="Glyco_hydro_1"/>
</dbReference>
<dbReference type="GO" id="GO:0008422">
    <property type="term" value="F:beta-glucosidase activity"/>
    <property type="evidence" value="ECO:0007669"/>
    <property type="project" value="TreeGrafter"/>
</dbReference>
<keyword evidence="2" id="KW-0479">Metal-binding</keyword>
<dbReference type="PANTHER" id="PTHR10353:SF36">
    <property type="entry name" value="LP05116P"/>
    <property type="match status" value="1"/>
</dbReference>
<evidence type="ECO:0000256" key="6">
    <source>
        <dbReference type="SAM" id="Coils"/>
    </source>
</evidence>
<evidence type="ECO:0000256" key="7">
    <source>
        <dbReference type="SAM" id="MobiDB-lite"/>
    </source>
</evidence>
<dbReference type="GO" id="GO:0006351">
    <property type="term" value="P:DNA-templated transcription"/>
    <property type="evidence" value="ECO:0007669"/>
    <property type="project" value="InterPro"/>
</dbReference>
<dbReference type="OrthoDB" id="65569at2759"/>
<organism evidence="9 10">
    <name type="scientific">Fusarium albosuccineum</name>
    <dbReference type="NCBI Taxonomy" id="1237068"/>
    <lineage>
        <taxon>Eukaryota</taxon>
        <taxon>Fungi</taxon>
        <taxon>Dikarya</taxon>
        <taxon>Ascomycota</taxon>
        <taxon>Pezizomycotina</taxon>
        <taxon>Sordariomycetes</taxon>
        <taxon>Hypocreomycetidae</taxon>
        <taxon>Hypocreales</taxon>
        <taxon>Nectriaceae</taxon>
        <taxon>Fusarium</taxon>
        <taxon>Fusarium decemcellulare species complex</taxon>
    </lineage>
</organism>
<dbReference type="EMBL" id="JAADYS010000454">
    <property type="protein sequence ID" value="KAF4469592.1"/>
    <property type="molecule type" value="Genomic_DNA"/>
</dbReference>
<evidence type="ECO:0000259" key="8">
    <source>
        <dbReference type="PROSITE" id="PS50048"/>
    </source>
</evidence>
<dbReference type="Gene3D" id="4.10.240.10">
    <property type="entry name" value="Zn(2)-C6 fungal-type DNA-binding domain"/>
    <property type="match status" value="1"/>
</dbReference>
<dbReference type="PRINTS" id="PR00131">
    <property type="entry name" value="GLHYDRLASE1"/>
</dbReference>
<dbReference type="PROSITE" id="PS50048">
    <property type="entry name" value="ZN2_CY6_FUNGAL_2"/>
    <property type="match status" value="1"/>
</dbReference>
<feature type="compositionally biased region" description="Basic residues" evidence="7">
    <location>
        <begin position="530"/>
        <end position="539"/>
    </location>
</feature>
<dbReference type="InterPro" id="IPR036864">
    <property type="entry name" value="Zn2-C6_fun-type_DNA-bd_sf"/>
</dbReference>
<dbReference type="GO" id="GO:0005975">
    <property type="term" value="P:carbohydrate metabolic process"/>
    <property type="evidence" value="ECO:0007669"/>
    <property type="project" value="InterPro"/>
</dbReference>
<dbReference type="Proteomes" id="UP000554235">
    <property type="component" value="Unassembled WGS sequence"/>
</dbReference>
<dbReference type="CDD" id="cd12148">
    <property type="entry name" value="fungal_TF_MHR"/>
    <property type="match status" value="1"/>
</dbReference>
<keyword evidence="4" id="KW-0539">Nucleus</keyword>
<dbReference type="GO" id="GO:0000981">
    <property type="term" value="F:DNA-binding transcription factor activity, RNA polymerase II-specific"/>
    <property type="evidence" value="ECO:0007669"/>
    <property type="project" value="InterPro"/>
</dbReference>
<dbReference type="InterPro" id="IPR001138">
    <property type="entry name" value="Zn2Cys6_DnaBD"/>
</dbReference>
<dbReference type="Pfam" id="PF04082">
    <property type="entry name" value="Fungal_trans"/>
    <property type="match status" value="1"/>
</dbReference>
<keyword evidence="6" id="KW-0175">Coiled coil</keyword>
<evidence type="ECO:0000256" key="2">
    <source>
        <dbReference type="ARBA" id="ARBA00022723"/>
    </source>
</evidence>